<dbReference type="Pfam" id="PF00756">
    <property type="entry name" value="Esterase"/>
    <property type="match status" value="1"/>
</dbReference>
<dbReference type="Gene3D" id="3.40.50.1820">
    <property type="entry name" value="alpha/beta hydrolase"/>
    <property type="match status" value="1"/>
</dbReference>
<name>A0A5B7SPS9_9FLAO</name>
<evidence type="ECO:0000313" key="4">
    <source>
        <dbReference type="Proteomes" id="UP000310017"/>
    </source>
</evidence>
<dbReference type="OrthoDB" id="9784036at2"/>
<dbReference type="Proteomes" id="UP000310017">
    <property type="component" value="Chromosome"/>
</dbReference>
<dbReference type="InterPro" id="IPR000801">
    <property type="entry name" value="Esterase-like"/>
</dbReference>
<dbReference type="EMBL" id="CP040710">
    <property type="protein sequence ID" value="QCW98980.1"/>
    <property type="molecule type" value="Genomic_DNA"/>
</dbReference>
<reference evidence="3 4" key="1">
    <citation type="submission" date="2019-05" db="EMBL/GenBank/DDBJ databases">
        <title>Genome sequencing of F202Z8.</title>
        <authorList>
            <person name="Kwon Y.M."/>
        </authorList>
    </citation>
    <scope>NUCLEOTIDE SEQUENCE [LARGE SCALE GENOMIC DNA]</scope>
    <source>
        <strain evidence="3 4">F202Z8</strain>
    </source>
</reference>
<evidence type="ECO:0000256" key="2">
    <source>
        <dbReference type="ARBA" id="ARBA00022801"/>
    </source>
</evidence>
<gene>
    <name evidence="3" type="ORF">FGM00_02180</name>
</gene>
<accession>A0A5B7SPS9</accession>
<dbReference type="PANTHER" id="PTHR40841">
    <property type="entry name" value="SIDEROPHORE TRIACETYLFUSARININE C ESTERASE"/>
    <property type="match status" value="1"/>
</dbReference>
<organism evidence="3 4">
    <name type="scientific">Aggregatimonas sangjinii</name>
    <dbReference type="NCBI Taxonomy" id="2583587"/>
    <lineage>
        <taxon>Bacteria</taxon>
        <taxon>Pseudomonadati</taxon>
        <taxon>Bacteroidota</taxon>
        <taxon>Flavobacteriia</taxon>
        <taxon>Flavobacteriales</taxon>
        <taxon>Flavobacteriaceae</taxon>
        <taxon>Aggregatimonas</taxon>
    </lineage>
</organism>
<dbReference type="RefSeq" id="WP_138851335.1">
    <property type="nucleotide sequence ID" value="NZ_CP040710.1"/>
</dbReference>
<dbReference type="InterPro" id="IPR029058">
    <property type="entry name" value="AB_hydrolase_fold"/>
</dbReference>
<proteinExistence type="inferred from homology"/>
<evidence type="ECO:0000256" key="1">
    <source>
        <dbReference type="ARBA" id="ARBA00005622"/>
    </source>
</evidence>
<dbReference type="SUPFAM" id="SSF53474">
    <property type="entry name" value="alpha/beta-Hydrolases"/>
    <property type="match status" value="1"/>
</dbReference>
<keyword evidence="4" id="KW-1185">Reference proteome</keyword>
<evidence type="ECO:0000313" key="3">
    <source>
        <dbReference type="EMBL" id="QCW98980.1"/>
    </source>
</evidence>
<dbReference type="GO" id="GO:0016788">
    <property type="term" value="F:hydrolase activity, acting on ester bonds"/>
    <property type="evidence" value="ECO:0007669"/>
    <property type="project" value="TreeGrafter"/>
</dbReference>
<dbReference type="PANTHER" id="PTHR40841:SF2">
    <property type="entry name" value="SIDEROPHORE-DEGRADING ESTERASE (EUROFUNG)"/>
    <property type="match status" value="1"/>
</dbReference>
<dbReference type="AlphaFoldDB" id="A0A5B7SPS9"/>
<keyword evidence="2 3" id="KW-0378">Hydrolase</keyword>
<comment type="similarity">
    <text evidence="1">Belongs to the esterase D family.</text>
</comment>
<protein>
    <submittedName>
        <fullName evidence="3">Alpha/beta hydrolase</fullName>
    </submittedName>
</protein>
<dbReference type="KEGG" id="asag:FGM00_02180"/>
<dbReference type="InterPro" id="IPR052558">
    <property type="entry name" value="Siderophore_Hydrolase_D"/>
</dbReference>
<sequence>MKLPKIPKLLLTTFSILILYHPLFGQKLAPKERIQNEPDHIISSKITERDYLIHMSFPENYTINDTITYPVLYVLDGKSTHRYFNAEHIEFKKIQDVILVGISHKANGIASRINRFNDYTPYSDTISDRKFEKKFGVQKGTLKTGGASKFLECVQKEIIPFIDKHYKTNTDRGISGHSLGGLFTAYCFLNSDNYFTRFGINSPSFQLNDEIFLEPSIAKFTNNDPWDISPTKVFISTGENESPELVSNMIKFSLTLKKRNYENVDMDWRIYRNESHTSVVPFSLNGTLTALYGRK</sequence>